<dbReference type="GeneID" id="49204115"/>
<dbReference type="Pfam" id="PF13579">
    <property type="entry name" value="Glyco_trans_4_4"/>
    <property type="match status" value="1"/>
</dbReference>
<dbReference type="InterPro" id="IPR028098">
    <property type="entry name" value="Glyco_trans_4-like_N"/>
</dbReference>
<proteinExistence type="predicted"/>
<protein>
    <submittedName>
        <fullName evidence="3">Glycosyl transferases group 1 family protein</fullName>
    </submittedName>
</protein>
<dbReference type="PATRIC" id="fig|1339316.3.peg.5260"/>
<dbReference type="Pfam" id="PF00534">
    <property type="entry name" value="Glycos_transf_1"/>
    <property type="match status" value="1"/>
</dbReference>
<evidence type="ECO:0000313" key="4">
    <source>
        <dbReference type="Proteomes" id="UP000020773"/>
    </source>
</evidence>
<comment type="caution">
    <text evidence="3">The sequence shown here is derived from an EMBL/GenBank/DDBJ whole genome shotgun (WGS) entry which is preliminary data.</text>
</comment>
<accession>A0A015TTL4</accession>
<dbReference type="GO" id="GO:0016757">
    <property type="term" value="F:glycosyltransferase activity"/>
    <property type="evidence" value="ECO:0007669"/>
    <property type="project" value="InterPro"/>
</dbReference>
<dbReference type="CDD" id="cd03794">
    <property type="entry name" value="GT4_WbuB-like"/>
    <property type="match status" value="1"/>
</dbReference>
<name>A0A015TTL4_BACFG</name>
<dbReference type="EMBL" id="JGDB01000378">
    <property type="protein sequence ID" value="EXY87779.1"/>
    <property type="molecule type" value="Genomic_DNA"/>
</dbReference>
<dbReference type="PANTHER" id="PTHR12526">
    <property type="entry name" value="GLYCOSYLTRANSFERASE"/>
    <property type="match status" value="1"/>
</dbReference>
<reference evidence="3 4" key="1">
    <citation type="submission" date="2014-02" db="EMBL/GenBank/DDBJ databases">
        <authorList>
            <person name="Sears C."/>
            <person name="Carroll K."/>
            <person name="Sack B.R."/>
            <person name="Qadri F."/>
            <person name="Myers L.L."/>
            <person name="Chung G.-T."/>
            <person name="Escheverria P."/>
            <person name="Fraser C.M."/>
            <person name="Sadzewicz L."/>
            <person name="Shefchek K.A."/>
            <person name="Tallon L."/>
            <person name="Das S.P."/>
            <person name="Daugherty S."/>
            <person name="Mongodin E.F."/>
        </authorList>
    </citation>
    <scope>NUCLEOTIDE SEQUENCE [LARGE SCALE GENOMIC DNA]</scope>
    <source>
        <strain evidence="4">3998T(B)3</strain>
    </source>
</reference>
<feature type="domain" description="Glycosyltransferase subfamily 4-like N-terminal" evidence="2">
    <location>
        <begin position="19"/>
        <end position="192"/>
    </location>
</feature>
<evidence type="ECO:0000259" key="2">
    <source>
        <dbReference type="Pfam" id="PF13579"/>
    </source>
</evidence>
<dbReference type="Gene3D" id="3.40.50.2000">
    <property type="entry name" value="Glycogen Phosphorylase B"/>
    <property type="match status" value="2"/>
</dbReference>
<dbReference type="PANTHER" id="PTHR12526:SF630">
    <property type="entry name" value="GLYCOSYLTRANSFERASE"/>
    <property type="match status" value="1"/>
</dbReference>
<organism evidence="3 4">
    <name type="scientific">Bacteroides fragilis str. 3998T(B)3</name>
    <dbReference type="NCBI Taxonomy" id="1339316"/>
    <lineage>
        <taxon>Bacteria</taxon>
        <taxon>Pseudomonadati</taxon>
        <taxon>Bacteroidota</taxon>
        <taxon>Bacteroidia</taxon>
        <taxon>Bacteroidales</taxon>
        <taxon>Bacteroidaceae</taxon>
        <taxon>Bacteroides</taxon>
    </lineage>
</organism>
<dbReference type="AlphaFoldDB" id="A0A015TTL4"/>
<evidence type="ECO:0000313" key="3">
    <source>
        <dbReference type="EMBL" id="EXY87779.1"/>
    </source>
</evidence>
<dbReference type="RefSeq" id="WP_005634531.1">
    <property type="nucleotide sequence ID" value="NZ_JGDB01000378.1"/>
</dbReference>
<evidence type="ECO:0000259" key="1">
    <source>
        <dbReference type="Pfam" id="PF00534"/>
    </source>
</evidence>
<sequence length="396" mass="45122">MKILIVSFYYSPELGAAPSRITNMAEGLKSQGAEVDVLTCLPNYPQGQIFEGYRGRLSKKEKINGINVYRYWTYATVSKNPFKRAVSMMSFATMLWLFAFKIKKIQGYDRVIIQSPPLPVAGSAITLFKKIFGRKTLVNISDLWPLSAVELGAMREGGKIYDIFAWIERYIYRNADGIFGQSEEIIRHVNQFPSTKNKFVYRNLQQYAVAAQPKRKHTPFRIVYAGLLGVAQDIYSIIENIPFQSIGAEFHLYGGGNQTEKIKEYINKHPGCFVYYHGYVKKKQIAEELSRYDASIVPLTVAIKGAVPSKIYDLIPIGIPILFCGGGEGAEIVSKYYFGMVSKPHDFKQLHNNIIELINLPDEEYSTISKNCLDMAKNEFDFNKQIYRCYDFIKSI</sequence>
<gene>
    <name evidence="3" type="ORF">M125_5589</name>
</gene>
<feature type="domain" description="Glycosyl transferase family 1" evidence="1">
    <location>
        <begin position="214"/>
        <end position="371"/>
    </location>
</feature>
<dbReference type="Proteomes" id="UP000020773">
    <property type="component" value="Unassembled WGS sequence"/>
</dbReference>
<dbReference type="SUPFAM" id="SSF53756">
    <property type="entry name" value="UDP-Glycosyltransferase/glycogen phosphorylase"/>
    <property type="match status" value="1"/>
</dbReference>
<dbReference type="InterPro" id="IPR001296">
    <property type="entry name" value="Glyco_trans_1"/>
</dbReference>
<keyword evidence="3" id="KW-0808">Transferase</keyword>